<evidence type="ECO:0000313" key="1">
    <source>
        <dbReference type="EMBL" id="RXH87392.1"/>
    </source>
</evidence>
<dbReference type="EMBL" id="RDQH01000336">
    <property type="protein sequence ID" value="RXH87392.1"/>
    <property type="molecule type" value="Genomic_DNA"/>
</dbReference>
<reference evidence="1 2" key="1">
    <citation type="submission" date="2018-10" db="EMBL/GenBank/DDBJ databases">
        <title>A high-quality apple genome assembly.</title>
        <authorList>
            <person name="Hu J."/>
        </authorList>
    </citation>
    <scope>NUCLEOTIDE SEQUENCE [LARGE SCALE GENOMIC DNA]</scope>
    <source>
        <strain evidence="2">cv. HFTH1</strain>
        <tissue evidence="1">Young leaf</tissue>
    </source>
</reference>
<name>A0A498J0B0_MALDO</name>
<comment type="caution">
    <text evidence="1">The sequence shown here is derived from an EMBL/GenBank/DDBJ whole genome shotgun (WGS) entry which is preliminary data.</text>
</comment>
<evidence type="ECO:0000313" key="2">
    <source>
        <dbReference type="Proteomes" id="UP000290289"/>
    </source>
</evidence>
<organism evidence="1 2">
    <name type="scientific">Malus domestica</name>
    <name type="common">Apple</name>
    <name type="synonym">Pyrus malus</name>
    <dbReference type="NCBI Taxonomy" id="3750"/>
    <lineage>
        <taxon>Eukaryota</taxon>
        <taxon>Viridiplantae</taxon>
        <taxon>Streptophyta</taxon>
        <taxon>Embryophyta</taxon>
        <taxon>Tracheophyta</taxon>
        <taxon>Spermatophyta</taxon>
        <taxon>Magnoliopsida</taxon>
        <taxon>eudicotyledons</taxon>
        <taxon>Gunneridae</taxon>
        <taxon>Pentapetalae</taxon>
        <taxon>rosids</taxon>
        <taxon>fabids</taxon>
        <taxon>Rosales</taxon>
        <taxon>Rosaceae</taxon>
        <taxon>Amygdaloideae</taxon>
        <taxon>Maleae</taxon>
        <taxon>Malus</taxon>
    </lineage>
</organism>
<dbReference type="AlphaFoldDB" id="A0A498J0B0"/>
<accession>A0A498J0B0</accession>
<sequence length="154" mass="17045">MRCSYLIVQVPPPSSFPSVGQHLLHFDLSLRNSVEISSVFSVRISGEKILIFFLGTTSTLGTPVPKENGEAVALLGKKHSQTCSKCTVYVIDVNVNCVVCVPGFMLSAVYFLYVQFSLSVSILEKLSDMQCQPESQLKFITEAWQQMSTKIDIC</sequence>
<gene>
    <name evidence="1" type="ORF">DVH24_034292</name>
</gene>
<protein>
    <submittedName>
        <fullName evidence="1">Uncharacterized protein</fullName>
    </submittedName>
</protein>
<proteinExistence type="predicted"/>
<keyword evidence="2" id="KW-1185">Reference proteome</keyword>
<dbReference type="Proteomes" id="UP000290289">
    <property type="component" value="Chromosome 10"/>
</dbReference>